<sequence length="279" mass="31791">MPAVWCGDNGFFNDHRELLSFHCFRLKGNWNYFAAVRSEKRAPELEATHLEKAKELYTKHPANMYAANGAGVVLAEKGQFDIAKEVQETFRPSPKHAVLHSHQNIFDNQVTSVEISGTSTYMAMKIQQISSLSQHDNWQPQHHTSLSTNKKEDCGEQTKQKRDTIYTIEIRAPYHISTRVATNVPKAHMFKNSGNFTRETTIFLLQSPSDQNDAILAKQKLLLTLDLGLRAMNWLEQLQPSIHRMRVASSPCSIKVRRHHRRGNTTINGDWREEGRGGG</sequence>
<accession>A0ACB9D308</accession>
<dbReference type="Proteomes" id="UP001055811">
    <property type="component" value="Linkage Group LG05"/>
</dbReference>
<evidence type="ECO:0000313" key="1">
    <source>
        <dbReference type="EMBL" id="KAI3740825.1"/>
    </source>
</evidence>
<reference evidence="1 2" key="2">
    <citation type="journal article" date="2022" name="Mol. Ecol. Resour.">
        <title>The genomes of chicory, endive, great burdock and yacon provide insights into Asteraceae paleo-polyploidization history and plant inulin production.</title>
        <authorList>
            <person name="Fan W."/>
            <person name="Wang S."/>
            <person name="Wang H."/>
            <person name="Wang A."/>
            <person name="Jiang F."/>
            <person name="Liu H."/>
            <person name="Zhao H."/>
            <person name="Xu D."/>
            <person name="Zhang Y."/>
        </authorList>
    </citation>
    <scope>NUCLEOTIDE SEQUENCE [LARGE SCALE GENOMIC DNA]</scope>
    <source>
        <strain evidence="2">cv. Punajuju</strain>
        <tissue evidence="1">Leaves</tissue>
    </source>
</reference>
<evidence type="ECO:0000313" key="2">
    <source>
        <dbReference type="Proteomes" id="UP001055811"/>
    </source>
</evidence>
<proteinExistence type="predicted"/>
<reference evidence="2" key="1">
    <citation type="journal article" date="2022" name="Mol. Ecol. Resour.">
        <title>The genomes of chicory, endive, great burdock and yacon provide insights into Asteraceae palaeo-polyploidization history and plant inulin production.</title>
        <authorList>
            <person name="Fan W."/>
            <person name="Wang S."/>
            <person name="Wang H."/>
            <person name="Wang A."/>
            <person name="Jiang F."/>
            <person name="Liu H."/>
            <person name="Zhao H."/>
            <person name="Xu D."/>
            <person name="Zhang Y."/>
        </authorList>
    </citation>
    <scope>NUCLEOTIDE SEQUENCE [LARGE SCALE GENOMIC DNA]</scope>
    <source>
        <strain evidence="2">cv. Punajuju</strain>
    </source>
</reference>
<dbReference type="EMBL" id="CM042013">
    <property type="protein sequence ID" value="KAI3740825.1"/>
    <property type="molecule type" value="Genomic_DNA"/>
</dbReference>
<comment type="caution">
    <text evidence="1">The sequence shown here is derived from an EMBL/GenBank/DDBJ whole genome shotgun (WGS) entry which is preliminary data.</text>
</comment>
<gene>
    <name evidence="1" type="ORF">L2E82_31299</name>
</gene>
<name>A0ACB9D308_CICIN</name>
<protein>
    <submittedName>
        <fullName evidence="1">Uncharacterized protein</fullName>
    </submittedName>
</protein>
<organism evidence="1 2">
    <name type="scientific">Cichorium intybus</name>
    <name type="common">Chicory</name>
    <dbReference type="NCBI Taxonomy" id="13427"/>
    <lineage>
        <taxon>Eukaryota</taxon>
        <taxon>Viridiplantae</taxon>
        <taxon>Streptophyta</taxon>
        <taxon>Embryophyta</taxon>
        <taxon>Tracheophyta</taxon>
        <taxon>Spermatophyta</taxon>
        <taxon>Magnoliopsida</taxon>
        <taxon>eudicotyledons</taxon>
        <taxon>Gunneridae</taxon>
        <taxon>Pentapetalae</taxon>
        <taxon>asterids</taxon>
        <taxon>campanulids</taxon>
        <taxon>Asterales</taxon>
        <taxon>Asteraceae</taxon>
        <taxon>Cichorioideae</taxon>
        <taxon>Cichorieae</taxon>
        <taxon>Cichoriinae</taxon>
        <taxon>Cichorium</taxon>
    </lineage>
</organism>
<keyword evidence="2" id="KW-1185">Reference proteome</keyword>